<evidence type="ECO:0000313" key="5">
    <source>
        <dbReference type="EMBL" id="SCL93068.1"/>
    </source>
</evidence>
<keyword evidence="3" id="KW-0804">Transcription</keyword>
<dbReference type="NCBIfam" id="NF033788">
    <property type="entry name" value="HTH_metalloreg"/>
    <property type="match status" value="1"/>
</dbReference>
<organism evidence="5 6">
    <name type="scientific">Bacillus cytotoxicus</name>
    <dbReference type="NCBI Taxonomy" id="580165"/>
    <lineage>
        <taxon>Bacteria</taxon>
        <taxon>Bacillati</taxon>
        <taxon>Bacillota</taxon>
        <taxon>Bacilli</taxon>
        <taxon>Bacillales</taxon>
        <taxon>Bacillaceae</taxon>
        <taxon>Bacillus</taxon>
        <taxon>Bacillus cereus group</taxon>
    </lineage>
</organism>
<dbReference type="SUPFAM" id="SSF46785">
    <property type="entry name" value="Winged helix' DNA-binding domain"/>
    <property type="match status" value="1"/>
</dbReference>
<dbReference type="Pfam" id="PF01022">
    <property type="entry name" value="HTH_5"/>
    <property type="match status" value="1"/>
</dbReference>
<dbReference type="InterPro" id="IPR036390">
    <property type="entry name" value="WH_DNA-bd_sf"/>
</dbReference>
<gene>
    <name evidence="5" type="ORF">BCB44BAC_02177</name>
</gene>
<dbReference type="PANTHER" id="PTHR43132">
    <property type="entry name" value="ARSENICAL RESISTANCE OPERON REPRESSOR ARSR-RELATED"/>
    <property type="match status" value="1"/>
</dbReference>
<keyword evidence="1" id="KW-0805">Transcription regulation</keyword>
<dbReference type="RefSeq" id="WP_048723025.1">
    <property type="nucleotide sequence ID" value="NZ_CP024101.1"/>
</dbReference>
<dbReference type="EMBL" id="FMIK01000024">
    <property type="protein sequence ID" value="SCL93068.1"/>
    <property type="molecule type" value="Genomic_DNA"/>
</dbReference>
<evidence type="ECO:0000313" key="6">
    <source>
        <dbReference type="Proteomes" id="UP000242164"/>
    </source>
</evidence>
<dbReference type="GO" id="GO:0003677">
    <property type="term" value="F:DNA binding"/>
    <property type="evidence" value="ECO:0007669"/>
    <property type="project" value="UniProtKB-KW"/>
</dbReference>
<dbReference type="AlphaFoldDB" id="A0AAX2CHJ7"/>
<evidence type="ECO:0000256" key="3">
    <source>
        <dbReference type="ARBA" id="ARBA00023163"/>
    </source>
</evidence>
<feature type="domain" description="HTH arsR-type" evidence="4">
    <location>
        <begin position="8"/>
        <end position="98"/>
    </location>
</feature>
<dbReference type="Proteomes" id="UP000242164">
    <property type="component" value="Unassembled WGS sequence"/>
</dbReference>
<dbReference type="SMART" id="SM00418">
    <property type="entry name" value="HTH_ARSR"/>
    <property type="match status" value="1"/>
</dbReference>
<dbReference type="InterPro" id="IPR051011">
    <property type="entry name" value="Metal_resp_trans_reg"/>
</dbReference>
<dbReference type="InterPro" id="IPR001845">
    <property type="entry name" value="HTH_ArsR_DNA-bd_dom"/>
</dbReference>
<protein>
    <submittedName>
        <fullName evidence="5">Regulatory protein ArsR</fullName>
    </submittedName>
</protein>
<dbReference type="CDD" id="cd00090">
    <property type="entry name" value="HTH_ARSR"/>
    <property type="match status" value="1"/>
</dbReference>
<name>A0AAX2CHJ7_9BACI</name>
<proteinExistence type="predicted"/>
<dbReference type="Gene3D" id="1.10.10.10">
    <property type="entry name" value="Winged helix-like DNA-binding domain superfamily/Winged helix DNA-binding domain"/>
    <property type="match status" value="1"/>
</dbReference>
<keyword evidence="2" id="KW-0238">DNA-binding</keyword>
<dbReference type="GO" id="GO:0003700">
    <property type="term" value="F:DNA-binding transcription factor activity"/>
    <property type="evidence" value="ECO:0007669"/>
    <property type="project" value="InterPro"/>
</dbReference>
<accession>A0AAX2CHJ7</accession>
<reference evidence="5 6" key="1">
    <citation type="submission" date="2016-08" db="EMBL/GenBank/DDBJ databases">
        <authorList>
            <person name="Loux V."/>
            <person name="Rue O."/>
        </authorList>
    </citation>
    <scope>NUCLEOTIDE SEQUENCE [LARGE SCALE GENOMIC DNA]</scope>
    <source>
        <strain evidence="5 6">AFSSA_08CEB44bac</strain>
    </source>
</reference>
<dbReference type="PROSITE" id="PS50987">
    <property type="entry name" value="HTH_ARSR_2"/>
    <property type="match status" value="1"/>
</dbReference>
<sequence>MAMKSKEIKTQITEEDVDILKVMAHPVRLQIVNELKNRKTCNVSQLTEILEIPQSTVSQHLSKMKGKVLRSERKGLEMYYYINNAKASEIVGILGCVN</sequence>
<evidence type="ECO:0000259" key="4">
    <source>
        <dbReference type="PROSITE" id="PS50987"/>
    </source>
</evidence>
<evidence type="ECO:0000256" key="1">
    <source>
        <dbReference type="ARBA" id="ARBA00023015"/>
    </source>
</evidence>
<dbReference type="InterPro" id="IPR036388">
    <property type="entry name" value="WH-like_DNA-bd_sf"/>
</dbReference>
<dbReference type="PANTHER" id="PTHR43132:SF2">
    <property type="entry name" value="ARSENICAL RESISTANCE OPERON REPRESSOR ARSR-RELATED"/>
    <property type="match status" value="1"/>
</dbReference>
<dbReference type="InterPro" id="IPR011991">
    <property type="entry name" value="ArsR-like_HTH"/>
</dbReference>
<comment type="caution">
    <text evidence="5">The sequence shown here is derived from an EMBL/GenBank/DDBJ whole genome shotgun (WGS) entry which is preliminary data.</text>
</comment>
<evidence type="ECO:0000256" key="2">
    <source>
        <dbReference type="ARBA" id="ARBA00023125"/>
    </source>
</evidence>